<protein>
    <recommendedName>
        <fullName evidence="5">Sulfatase N-terminal domain-containing protein</fullName>
    </recommendedName>
</protein>
<evidence type="ECO:0008006" key="5">
    <source>
        <dbReference type="Google" id="ProtNLM"/>
    </source>
</evidence>
<evidence type="ECO:0000313" key="3">
    <source>
        <dbReference type="EMBL" id="PVD34397.1"/>
    </source>
</evidence>
<comment type="caution">
    <text evidence="3">The sequence shown here is derived from an EMBL/GenBank/DDBJ whole genome shotgun (WGS) entry which is preliminary data.</text>
</comment>
<name>A0A2T7PLY2_POMCA</name>
<dbReference type="AlphaFoldDB" id="A0A2T7PLY2"/>
<proteinExistence type="predicted"/>
<keyword evidence="1" id="KW-0479">Metal-binding</keyword>
<dbReference type="GO" id="GO:0005737">
    <property type="term" value="C:cytoplasm"/>
    <property type="evidence" value="ECO:0007669"/>
    <property type="project" value="TreeGrafter"/>
</dbReference>
<dbReference type="SUPFAM" id="SSF53649">
    <property type="entry name" value="Alkaline phosphatase-like"/>
    <property type="match status" value="1"/>
</dbReference>
<reference evidence="3 4" key="1">
    <citation type="submission" date="2018-04" db="EMBL/GenBank/DDBJ databases">
        <title>The genome of golden apple snail Pomacea canaliculata provides insight into stress tolerance and invasive adaptation.</title>
        <authorList>
            <person name="Liu C."/>
            <person name="Liu B."/>
            <person name="Ren Y."/>
            <person name="Zhang Y."/>
            <person name="Wang H."/>
            <person name="Li S."/>
            <person name="Jiang F."/>
            <person name="Yin L."/>
            <person name="Zhang G."/>
            <person name="Qian W."/>
            <person name="Fan W."/>
        </authorList>
    </citation>
    <scope>NUCLEOTIDE SEQUENCE [LARGE SCALE GENOMIC DNA]</scope>
    <source>
        <strain evidence="3">SZHN2017</strain>
        <tissue evidence="3">Muscle</tissue>
    </source>
</reference>
<dbReference type="OrthoDB" id="96314at2759"/>
<dbReference type="PANTHER" id="PTHR45953:SF1">
    <property type="entry name" value="IDURONATE 2-SULFATASE"/>
    <property type="match status" value="1"/>
</dbReference>
<dbReference type="PANTHER" id="PTHR45953">
    <property type="entry name" value="IDURONATE 2-SULFATASE"/>
    <property type="match status" value="1"/>
</dbReference>
<evidence type="ECO:0000256" key="1">
    <source>
        <dbReference type="ARBA" id="ARBA00022723"/>
    </source>
</evidence>
<dbReference type="GO" id="GO:0004423">
    <property type="term" value="F:iduronate-2-sulfatase activity"/>
    <property type="evidence" value="ECO:0007669"/>
    <property type="project" value="TreeGrafter"/>
</dbReference>
<dbReference type="Proteomes" id="UP000245119">
    <property type="component" value="Linkage Group LG3"/>
</dbReference>
<dbReference type="GO" id="GO:0046872">
    <property type="term" value="F:metal ion binding"/>
    <property type="evidence" value="ECO:0007669"/>
    <property type="project" value="UniProtKB-KW"/>
</dbReference>
<keyword evidence="2" id="KW-0378">Hydrolase</keyword>
<keyword evidence="4" id="KW-1185">Reference proteome</keyword>
<sequence>MALVELVDLFPTLADIAGLPVPPPCPPSSLNVSFCSEGSSFLPVIQNMSRGFQRKEKSSRIAESPSVSGVHWKSAAFSQFPRPRMEPSVNSDQPSLQDVRIMGYSMRTHVHRYTEWIAYDPASFSANWTHVYAKELYLHDVDPNEDHNEAYSSRYATLVERLALHLREGWRHHQPLSH</sequence>
<accession>A0A2T7PLY2</accession>
<dbReference type="OMA" id="YTEWIAY"/>
<evidence type="ECO:0000256" key="2">
    <source>
        <dbReference type="ARBA" id="ARBA00022801"/>
    </source>
</evidence>
<organism evidence="3 4">
    <name type="scientific">Pomacea canaliculata</name>
    <name type="common">Golden apple snail</name>
    <dbReference type="NCBI Taxonomy" id="400727"/>
    <lineage>
        <taxon>Eukaryota</taxon>
        <taxon>Metazoa</taxon>
        <taxon>Spiralia</taxon>
        <taxon>Lophotrochozoa</taxon>
        <taxon>Mollusca</taxon>
        <taxon>Gastropoda</taxon>
        <taxon>Caenogastropoda</taxon>
        <taxon>Architaenioglossa</taxon>
        <taxon>Ampullarioidea</taxon>
        <taxon>Ampullariidae</taxon>
        <taxon>Pomacea</taxon>
    </lineage>
</organism>
<evidence type="ECO:0000313" key="4">
    <source>
        <dbReference type="Proteomes" id="UP000245119"/>
    </source>
</evidence>
<dbReference type="Gene3D" id="3.40.720.10">
    <property type="entry name" value="Alkaline Phosphatase, subunit A"/>
    <property type="match status" value="1"/>
</dbReference>
<dbReference type="EMBL" id="PZQS01000003">
    <property type="protein sequence ID" value="PVD34397.1"/>
    <property type="molecule type" value="Genomic_DNA"/>
</dbReference>
<gene>
    <name evidence="3" type="ORF">C0Q70_05669</name>
</gene>
<dbReference type="InterPro" id="IPR017850">
    <property type="entry name" value="Alkaline_phosphatase_core_sf"/>
</dbReference>